<reference evidence="1" key="1">
    <citation type="submission" date="2022-09" db="EMBL/GenBank/DDBJ databases">
        <authorList>
            <person name="Orihara K."/>
        </authorList>
    </citation>
    <scope>NUCLEOTIDE SEQUENCE</scope>
    <source>
        <strain evidence="1">YIT 13062</strain>
    </source>
</reference>
<dbReference type="AlphaFoldDB" id="A0AA43T5H1"/>
<organism evidence="1 2">
    <name type="scientific">Bifidobacterium catenulatum subsp. kashiwanohense</name>
    <dbReference type="NCBI Taxonomy" id="630129"/>
    <lineage>
        <taxon>Bacteria</taxon>
        <taxon>Bacillati</taxon>
        <taxon>Actinomycetota</taxon>
        <taxon>Actinomycetes</taxon>
        <taxon>Bifidobacteriales</taxon>
        <taxon>Bifidobacteriaceae</taxon>
        <taxon>Bifidobacterium</taxon>
    </lineage>
</organism>
<comment type="caution">
    <text evidence="1">The sequence shown here is derived from an EMBL/GenBank/DDBJ whole genome shotgun (WGS) entry which is preliminary data.</text>
</comment>
<sequence length="177" mass="18628">MSLGVGMIDANVVPDMIADPSAFEDDAAFRLKAAQAAIRRECGWHVMPNAALSGVINSRGGTVIRLPARHVTSIESLTDRDGNKLAYAYDPETGLVESLSGGFPVGVAAIHYSIHAGYDDAPDVQQVLISAAKRAGMSPIGLVTSQSTNGSSASFDVVSLMQEEKDKLKPYRLGGLP</sequence>
<evidence type="ECO:0000313" key="1">
    <source>
        <dbReference type="EMBL" id="MDH7891172.1"/>
    </source>
</evidence>
<gene>
    <name evidence="1" type="ORF">OB951_11310</name>
</gene>
<reference evidence="1" key="2">
    <citation type="journal article" date="2023" name="Gut Microbes">
        <title>Characterization of Bifidobacterium kashiwanohense that utilizes both milk- and plant-derived oligosaccharides.</title>
        <authorList>
            <person name="Orihara K."/>
            <person name="Yahagi K."/>
            <person name="Saito Y."/>
            <person name="Watanabe Y."/>
            <person name="Sasai T."/>
            <person name="Hara T."/>
            <person name="Tsukuda N."/>
            <person name="Oki K."/>
            <person name="Fujimoto J."/>
            <person name="Matsuki T."/>
        </authorList>
    </citation>
    <scope>NUCLEOTIDE SEQUENCE</scope>
    <source>
        <strain evidence="1">YIT 13062</strain>
    </source>
</reference>
<dbReference type="RefSeq" id="WP_281106215.1">
    <property type="nucleotide sequence ID" value="NZ_JAOPMH010000024.1"/>
</dbReference>
<dbReference type="Proteomes" id="UP001161916">
    <property type="component" value="Unassembled WGS sequence"/>
</dbReference>
<accession>A0AA43T5H1</accession>
<dbReference type="EMBL" id="JAOPMH010000024">
    <property type="protein sequence ID" value="MDH7891172.1"/>
    <property type="molecule type" value="Genomic_DNA"/>
</dbReference>
<protein>
    <submittedName>
        <fullName evidence="1">Uncharacterized protein</fullName>
    </submittedName>
</protein>
<evidence type="ECO:0000313" key="2">
    <source>
        <dbReference type="Proteomes" id="UP001161916"/>
    </source>
</evidence>
<name>A0AA43T5H1_9BIFI</name>
<proteinExistence type="predicted"/>